<evidence type="ECO:0000313" key="1">
    <source>
        <dbReference type="EMBL" id="GAI81659.1"/>
    </source>
</evidence>
<dbReference type="Gene3D" id="1.10.10.1150">
    <property type="entry name" value="Coenzyme PQQ synthesis protein D (PqqD)"/>
    <property type="match status" value="1"/>
</dbReference>
<dbReference type="Pfam" id="PF05402">
    <property type="entry name" value="PqqD"/>
    <property type="match status" value="1"/>
</dbReference>
<sequence>TSGIGDLEDELFSLNEVGRDVWARIDGRKPVSEIVNELEEIYETQREKLTRDVLGFLAELEKRKLIVEKASCRST</sequence>
<dbReference type="InterPro" id="IPR008792">
    <property type="entry name" value="PQQD"/>
</dbReference>
<reference evidence="1" key="1">
    <citation type="journal article" date="2014" name="Front. Microbiol.">
        <title>High frequency of phylogenetically diverse reductive dehalogenase-homologous genes in deep subseafloor sedimentary metagenomes.</title>
        <authorList>
            <person name="Kawai M."/>
            <person name="Futagami T."/>
            <person name="Toyoda A."/>
            <person name="Takaki Y."/>
            <person name="Nishi S."/>
            <person name="Hori S."/>
            <person name="Arai W."/>
            <person name="Tsubouchi T."/>
            <person name="Morono Y."/>
            <person name="Uchiyama I."/>
            <person name="Ito T."/>
            <person name="Fujiyama A."/>
            <person name="Inagaki F."/>
            <person name="Takami H."/>
        </authorList>
    </citation>
    <scope>NUCLEOTIDE SEQUENCE</scope>
    <source>
        <strain evidence="1">Expedition CK06-06</strain>
    </source>
</reference>
<gene>
    <name evidence="1" type="ORF">S12H4_12122</name>
</gene>
<accession>X1TNP1</accession>
<organism evidence="1">
    <name type="scientific">marine sediment metagenome</name>
    <dbReference type="NCBI Taxonomy" id="412755"/>
    <lineage>
        <taxon>unclassified sequences</taxon>
        <taxon>metagenomes</taxon>
        <taxon>ecological metagenomes</taxon>
    </lineage>
</organism>
<proteinExistence type="predicted"/>
<evidence type="ECO:0008006" key="2">
    <source>
        <dbReference type="Google" id="ProtNLM"/>
    </source>
</evidence>
<dbReference type="InterPro" id="IPR041881">
    <property type="entry name" value="PqqD_sf"/>
</dbReference>
<dbReference type="EMBL" id="BARW01005640">
    <property type="protein sequence ID" value="GAI81659.1"/>
    <property type="molecule type" value="Genomic_DNA"/>
</dbReference>
<name>X1TNP1_9ZZZZ</name>
<comment type="caution">
    <text evidence="1">The sequence shown here is derived from an EMBL/GenBank/DDBJ whole genome shotgun (WGS) entry which is preliminary data.</text>
</comment>
<dbReference type="AlphaFoldDB" id="X1TNP1"/>
<protein>
    <recommendedName>
        <fullName evidence="2">PqqD family protein</fullName>
    </recommendedName>
</protein>
<feature type="non-terminal residue" evidence="1">
    <location>
        <position position="1"/>
    </location>
</feature>